<dbReference type="InterPro" id="IPR014729">
    <property type="entry name" value="Rossmann-like_a/b/a_fold"/>
</dbReference>
<evidence type="ECO:0000256" key="4">
    <source>
        <dbReference type="ARBA" id="ARBA00022694"/>
    </source>
</evidence>
<dbReference type="Pfam" id="PF11734">
    <property type="entry name" value="TilS_C"/>
    <property type="match status" value="1"/>
</dbReference>
<accession>A0ABZ0U120</accession>
<name>A0ABZ0U120_9FIRM</name>
<dbReference type="EC" id="6.3.4.19" evidence="8"/>
<evidence type="ECO:0000256" key="8">
    <source>
        <dbReference type="HAMAP-Rule" id="MF_01161"/>
    </source>
</evidence>
<dbReference type="NCBIfam" id="TIGR02433">
    <property type="entry name" value="lysidine_TilS_C"/>
    <property type="match status" value="1"/>
</dbReference>
<dbReference type="Proteomes" id="UP001322744">
    <property type="component" value="Chromosome"/>
</dbReference>
<gene>
    <name evidence="8 10" type="primary">tilS</name>
    <name evidence="10" type="ORF">SOJ16_000622</name>
</gene>
<keyword evidence="4 8" id="KW-0819">tRNA processing</keyword>
<evidence type="ECO:0000256" key="5">
    <source>
        <dbReference type="ARBA" id="ARBA00022741"/>
    </source>
</evidence>
<dbReference type="HAMAP" id="MF_01161">
    <property type="entry name" value="tRNA_Ile_lys_synt"/>
    <property type="match status" value="1"/>
</dbReference>
<dbReference type="Gene3D" id="1.20.59.20">
    <property type="match status" value="1"/>
</dbReference>
<comment type="catalytic activity">
    <reaction evidence="7 8">
        <text>cytidine(34) in tRNA(Ile2) + L-lysine + ATP = lysidine(34) in tRNA(Ile2) + AMP + diphosphate + H(+)</text>
        <dbReference type="Rhea" id="RHEA:43744"/>
        <dbReference type="Rhea" id="RHEA-COMP:10625"/>
        <dbReference type="Rhea" id="RHEA-COMP:10670"/>
        <dbReference type="ChEBI" id="CHEBI:15378"/>
        <dbReference type="ChEBI" id="CHEBI:30616"/>
        <dbReference type="ChEBI" id="CHEBI:32551"/>
        <dbReference type="ChEBI" id="CHEBI:33019"/>
        <dbReference type="ChEBI" id="CHEBI:82748"/>
        <dbReference type="ChEBI" id="CHEBI:83665"/>
        <dbReference type="ChEBI" id="CHEBI:456215"/>
        <dbReference type="EC" id="6.3.4.19"/>
    </reaction>
</comment>
<comment type="function">
    <text evidence="8">Ligates lysine onto the cytidine present at position 34 of the AUA codon-specific tRNA(Ile) that contains the anticodon CAU, in an ATP-dependent manner. Cytidine is converted to lysidine, thus changing the amino acid specificity of the tRNA from methionine to isoleucine.</text>
</comment>
<feature type="domain" description="Lysidine-tRNA(Ile) synthetase C-terminal" evidence="9">
    <location>
        <begin position="372"/>
        <end position="431"/>
    </location>
</feature>
<proteinExistence type="inferred from homology"/>
<protein>
    <recommendedName>
        <fullName evidence="8">tRNA(Ile)-lysidine synthase</fullName>
        <ecNumber evidence="8">6.3.4.19</ecNumber>
    </recommendedName>
    <alternativeName>
        <fullName evidence="8">tRNA(Ile)-2-lysyl-cytidine synthase</fullName>
    </alternativeName>
    <alternativeName>
        <fullName evidence="8">tRNA(Ile)-lysidine synthetase</fullName>
    </alternativeName>
</protein>
<evidence type="ECO:0000256" key="3">
    <source>
        <dbReference type="ARBA" id="ARBA00022598"/>
    </source>
</evidence>
<keyword evidence="6 8" id="KW-0067">ATP-binding</keyword>
<keyword evidence="2 8" id="KW-0963">Cytoplasm</keyword>
<reference evidence="10 11" key="1">
    <citation type="submission" date="2023-12" db="EMBL/GenBank/DDBJ databases">
        <authorList>
            <person name="Manesh M.J.H."/>
            <person name="Bing R.G."/>
            <person name="Willard D.J."/>
            <person name="Kelly R.M."/>
        </authorList>
    </citation>
    <scope>NUCLEOTIDE SEQUENCE [LARGE SCALE GENOMIC DNA]</scope>
    <source>
        <strain evidence="10 11">DSM 8977</strain>
    </source>
</reference>
<evidence type="ECO:0000256" key="6">
    <source>
        <dbReference type="ARBA" id="ARBA00022840"/>
    </source>
</evidence>
<dbReference type="PANTHER" id="PTHR43033:SF1">
    <property type="entry name" value="TRNA(ILE)-LYSIDINE SYNTHASE-RELATED"/>
    <property type="match status" value="1"/>
</dbReference>
<keyword evidence="3 8" id="KW-0436">Ligase</keyword>
<organism evidence="10 11">
    <name type="scientific">Anaerocellum danielii</name>
    <dbReference type="NCBI Taxonomy" id="1387557"/>
    <lineage>
        <taxon>Bacteria</taxon>
        <taxon>Bacillati</taxon>
        <taxon>Bacillota</taxon>
        <taxon>Bacillota incertae sedis</taxon>
        <taxon>Caldicellulosiruptorales</taxon>
        <taxon>Caldicellulosiruptoraceae</taxon>
        <taxon>Anaerocellum</taxon>
    </lineage>
</organism>
<dbReference type="InterPro" id="IPR012796">
    <property type="entry name" value="Lysidine-tRNA-synth_C"/>
</dbReference>
<dbReference type="PANTHER" id="PTHR43033">
    <property type="entry name" value="TRNA(ILE)-LYSIDINE SYNTHASE-RELATED"/>
    <property type="match status" value="1"/>
</dbReference>
<dbReference type="GO" id="GO:0032267">
    <property type="term" value="F:tRNA(Ile)-lysidine synthase activity"/>
    <property type="evidence" value="ECO:0007669"/>
    <property type="project" value="UniProtKB-EC"/>
</dbReference>
<dbReference type="InterPro" id="IPR012795">
    <property type="entry name" value="tRNA_Ile_lys_synt_N"/>
</dbReference>
<dbReference type="SUPFAM" id="SSF56037">
    <property type="entry name" value="PheT/TilS domain"/>
    <property type="match status" value="1"/>
</dbReference>
<dbReference type="SUPFAM" id="SSF52402">
    <property type="entry name" value="Adenine nucleotide alpha hydrolases-like"/>
    <property type="match status" value="1"/>
</dbReference>
<evidence type="ECO:0000313" key="11">
    <source>
        <dbReference type="Proteomes" id="UP001322744"/>
    </source>
</evidence>
<evidence type="ECO:0000313" key="10">
    <source>
        <dbReference type="EMBL" id="WPX09417.1"/>
    </source>
</evidence>
<dbReference type="Pfam" id="PF01171">
    <property type="entry name" value="ATP_bind_3"/>
    <property type="match status" value="1"/>
</dbReference>
<dbReference type="InterPro" id="IPR011063">
    <property type="entry name" value="TilS/TtcA_N"/>
</dbReference>
<evidence type="ECO:0000256" key="1">
    <source>
        <dbReference type="ARBA" id="ARBA00004496"/>
    </source>
</evidence>
<dbReference type="RefSeq" id="WP_045174118.1">
    <property type="nucleotide sequence ID" value="NZ_CP139957.1"/>
</dbReference>
<keyword evidence="5 8" id="KW-0547">Nucleotide-binding</keyword>
<dbReference type="EMBL" id="CP139957">
    <property type="protein sequence ID" value="WPX09417.1"/>
    <property type="molecule type" value="Genomic_DNA"/>
</dbReference>
<evidence type="ECO:0000256" key="7">
    <source>
        <dbReference type="ARBA" id="ARBA00048539"/>
    </source>
</evidence>
<dbReference type="SUPFAM" id="SSF82829">
    <property type="entry name" value="MesJ substrate recognition domain-like"/>
    <property type="match status" value="1"/>
</dbReference>
<keyword evidence="11" id="KW-1185">Reference proteome</keyword>
<sequence length="456" mass="53702">MNLLDKVRNNIEKYEMLKKGFKVLIGCSGGVDSMVLLDCICRLKDEYNLDITVAHLNHMLRPEADDDEKFVIEMCKRYNIKCVTRKVDVAKLKKEKGLSEEEAGRSARYSFFYEIAEELNIDRILLGHNKNDVVETFFLNLFRGSGLEGLASVPPVRDIVARPLINISREEIEEFAKVNNIPFVVDKTNFSLKYKRNIVRNEILPLIREKFGKSVLNTIFRTVEIIREENDQIEKLAQKFFEEYVQKEDIYYVLNIEKTKNLPVFLQRRIIKMILEYFNSAISYDILKEIEKLVSLSSGKKKVYKNLIVEKQNDTLVFYRKAEESSFCFEISLDKEHQVFYKNFIFNIKVTDRIKNQKSIYIDARQIAENKIFLRTRRDGDFIYLQAGKKKLKEWFIDKKVPRRWRDSILLLAKGSEVIVIFDIYSNIVTINQKYKVKPDTKTFLEIQFVKMEGDG</sequence>
<dbReference type="InterPro" id="IPR012094">
    <property type="entry name" value="tRNA_Ile_lys_synt"/>
</dbReference>
<evidence type="ECO:0000259" key="9">
    <source>
        <dbReference type="SMART" id="SM00977"/>
    </source>
</evidence>
<comment type="similarity">
    <text evidence="8">Belongs to the tRNA(Ile)-lysidine synthase family.</text>
</comment>
<evidence type="ECO:0000256" key="2">
    <source>
        <dbReference type="ARBA" id="ARBA00022490"/>
    </source>
</evidence>
<dbReference type="SMART" id="SM00977">
    <property type="entry name" value="TilS_C"/>
    <property type="match status" value="1"/>
</dbReference>
<comment type="subcellular location">
    <subcellularLocation>
        <location evidence="1 8">Cytoplasm</location>
    </subcellularLocation>
</comment>
<dbReference type="Gene3D" id="3.40.50.620">
    <property type="entry name" value="HUPs"/>
    <property type="match status" value="1"/>
</dbReference>
<dbReference type="CDD" id="cd01992">
    <property type="entry name" value="TilS_N"/>
    <property type="match status" value="1"/>
</dbReference>
<feature type="binding site" evidence="8">
    <location>
        <begin position="28"/>
        <end position="33"/>
    </location>
    <ligand>
        <name>ATP</name>
        <dbReference type="ChEBI" id="CHEBI:30616"/>
    </ligand>
</feature>
<dbReference type="NCBIfam" id="TIGR02432">
    <property type="entry name" value="lysidine_TilS_N"/>
    <property type="match status" value="1"/>
</dbReference>
<comment type="domain">
    <text evidence="8">The N-terminal region contains the highly conserved SGGXDS motif, predicted to be a P-loop motif involved in ATP binding.</text>
</comment>